<evidence type="ECO:0000256" key="1">
    <source>
        <dbReference type="SAM" id="MobiDB-lite"/>
    </source>
</evidence>
<dbReference type="GeneID" id="5722564"/>
<feature type="compositionally biased region" description="Low complexity" evidence="1">
    <location>
        <begin position="110"/>
        <end position="138"/>
    </location>
</feature>
<dbReference type="ExpressionAtlas" id="A0A2K3D446">
    <property type="expression patterns" value="baseline"/>
</dbReference>
<dbReference type="AlphaFoldDB" id="A0A2K3D446"/>
<dbReference type="RefSeq" id="XP_042918485.1">
    <property type="nucleotide sequence ID" value="XM_043068390.1"/>
</dbReference>
<feature type="region of interest" description="Disordered" evidence="1">
    <location>
        <begin position="215"/>
        <end position="262"/>
    </location>
</feature>
<dbReference type="InParanoid" id="A0A2K3D446"/>
<feature type="compositionally biased region" description="Pro residues" evidence="1">
    <location>
        <begin position="80"/>
        <end position="101"/>
    </location>
</feature>
<dbReference type="OrthoDB" id="10514531at2759"/>
<accession>A0A2K3D446</accession>
<dbReference type="Gramene" id="PNW75312">
    <property type="protein sequence ID" value="PNW75312"/>
    <property type="gene ID" value="CHLRE_12g521900v5"/>
</dbReference>
<sequence>MQLVLGTVASLRFQMPPAGRRPAALQPDISKRRLVVRDATSQPRKGSGAGDAKPRKAAPPKLPSAGAELPWASAGTSSPAPSPTPKVAPPEPDGAPAPAPAPKKVRKAASKPVAAAEEQQAAAVVPQAPAATAAPAAAEEQEQRPRRHLRKGKQRYNGGEGQEPIAFLAGYEDPAALGWRYTGHDSRITAAYYENDSGIKIDAFYQTGTLKMLHPRPAAPPGGAARKGPPPTTYHNRLSAKQWRDVLTSPPPPPEDEEDGAEALGEDELPFEFPRGYADPVDLDWEYVGSEPATRVAFYERREPGGQVLKLQAFYTTATIKLVFARPSKRSPPEHPPVYFRRLRAAAWRQVLADPRAHLQLGYVAEPPPPRRRQ</sequence>
<protein>
    <submittedName>
        <fullName evidence="2">Uncharacterized protein</fullName>
    </submittedName>
</protein>
<dbReference type="KEGG" id="cre:CHLRE_12g521900v5"/>
<evidence type="ECO:0000313" key="3">
    <source>
        <dbReference type="Proteomes" id="UP000006906"/>
    </source>
</evidence>
<proteinExistence type="predicted"/>
<name>A0A2K3D446_CHLRE</name>
<feature type="compositionally biased region" description="Basic residues" evidence="1">
    <location>
        <begin position="145"/>
        <end position="154"/>
    </location>
</feature>
<feature type="compositionally biased region" description="Low complexity" evidence="1">
    <location>
        <begin position="70"/>
        <end position="79"/>
    </location>
</feature>
<keyword evidence="3" id="KW-1185">Reference proteome</keyword>
<reference evidence="2 3" key="1">
    <citation type="journal article" date="2007" name="Science">
        <title>The Chlamydomonas genome reveals the evolution of key animal and plant functions.</title>
        <authorList>
            <person name="Merchant S.S."/>
            <person name="Prochnik S.E."/>
            <person name="Vallon O."/>
            <person name="Harris E.H."/>
            <person name="Karpowicz S.J."/>
            <person name="Witman G.B."/>
            <person name="Terry A."/>
            <person name="Salamov A."/>
            <person name="Fritz-Laylin L.K."/>
            <person name="Marechal-Drouard L."/>
            <person name="Marshall W.F."/>
            <person name="Qu L.H."/>
            <person name="Nelson D.R."/>
            <person name="Sanderfoot A.A."/>
            <person name="Spalding M.H."/>
            <person name="Kapitonov V.V."/>
            <person name="Ren Q."/>
            <person name="Ferris P."/>
            <person name="Lindquist E."/>
            <person name="Shapiro H."/>
            <person name="Lucas S.M."/>
            <person name="Grimwood J."/>
            <person name="Schmutz J."/>
            <person name="Cardol P."/>
            <person name="Cerutti H."/>
            <person name="Chanfreau G."/>
            <person name="Chen C.L."/>
            <person name="Cognat V."/>
            <person name="Croft M.T."/>
            <person name="Dent R."/>
            <person name="Dutcher S."/>
            <person name="Fernandez E."/>
            <person name="Fukuzawa H."/>
            <person name="Gonzalez-Ballester D."/>
            <person name="Gonzalez-Halphen D."/>
            <person name="Hallmann A."/>
            <person name="Hanikenne M."/>
            <person name="Hippler M."/>
            <person name="Inwood W."/>
            <person name="Jabbari K."/>
            <person name="Kalanon M."/>
            <person name="Kuras R."/>
            <person name="Lefebvre P.A."/>
            <person name="Lemaire S.D."/>
            <person name="Lobanov A.V."/>
            <person name="Lohr M."/>
            <person name="Manuell A."/>
            <person name="Meier I."/>
            <person name="Mets L."/>
            <person name="Mittag M."/>
            <person name="Mittelmeier T."/>
            <person name="Moroney J.V."/>
            <person name="Moseley J."/>
            <person name="Napoli C."/>
            <person name="Nedelcu A.M."/>
            <person name="Niyogi K."/>
            <person name="Novoselov S.V."/>
            <person name="Paulsen I.T."/>
            <person name="Pazour G."/>
            <person name="Purton S."/>
            <person name="Ral J.P."/>
            <person name="Riano-Pachon D.M."/>
            <person name="Riekhof W."/>
            <person name="Rymarquis L."/>
            <person name="Schroda M."/>
            <person name="Stern D."/>
            <person name="Umen J."/>
            <person name="Willows R."/>
            <person name="Wilson N."/>
            <person name="Zimmer S.L."/>
            <person name="Allmer J."/>
            <person name="Balk J."/>
            <person name="Bisova K."/>
            <person name="Chen C.J."/>
            <person name="Elias M."/>
            <person name="Gendler K."/>
            <person name="Hauser C."/>
            <person name="Lamb M.R."/>
            <person name="Ledford H."/>
            <person name="Long J.C."/>
            <person name="Minagawa J."/>
            <person name="Page M.D."/>
            <person name="Pan J."/>
            <person name="Pootakham W."/>
            <person name="Roje S."/>
            <person name="Rose A."/>
            <person name="Stahlberg E."/>
            <person name="Terauchi A.M."/>
            <person name="Yang P."/>
            <person name="Ball S."/>
            <person name="Bowler C."/>
            <person name="Dieckmann C.L."/>
            <person name="Gladyshev V.N."/>
            <person name="Green P."/>
            <person name="Jorgensen R."/>
            <person name="Mayfield S."/>
            <person name="Mueller-Roeber B."/>
            <person name="Rajamani S."/>
            <person name="Sayre R.T."/>
            <person name="Brokstein P."/>
            <person name="Dubchak I."/>
            <person name="Goodstein D."/>
            <person name="Hornick L."/>
            <person name="Huang Y.W."/>
            <person name="Jhaveri J."/>
            <person name="Luo Y."/>
            <person name="Martinez D."/>
            <person name="Ngau W.C."/>
            <person name="Otillar B."/>
            <person name="Poliakov A."/>
            <person name="Porter A."/>
            <person name="Szajkowski L."/>
            <person name="Werner G."/>
            <person name="Zhou K."/>
            <person name="Grigoriev I.V."/>
            <person name="Rokhsar D.S."/>
            <person name="Grossman A.R."/>
        </authorList>
    </citation>
    <scope>NUCLEOTIDE SEQUENCE [LARGE SCALE GENOMIC DNA]</scope>
    <source>
        <strain evidence="3">CC-503</strain>
    </source>
</reference>
<dbReference type="EMBL" id="CM008973">
    <property type="protein sequence ID" value="PNW75312.1"/>
    <property type="molecule type" value="Genomic_DNA"/>
</dbReference>
<dbReference type="Proteomes" id="UP000006906">
    <property type="component" value="Chromosome 12"/>
</dbReference>
<evidence type="ECO:0000313" key="2">
    <source>
        <dbReference type="EMBL" id="PNW75312.1"/>
    </source>
</evidence>
<organism evidence="2 3">
    <name type="scientific">Chlamydomonas reinhardtii</name>
    <name type="common">Chlamydomonas smithii</name>
    <dbReference type="NCBI Taxonomy" id="3055"/>
    <lineage>
        <taxon>Eukaryota</taxon>
        <taxon>Viridiplantae</taxon>
        <taxon>Chlorophyta</taxon>
        <taxon>core chlorophytes</taxon>
        <taxon>Chlorophyceae</taxon>
        <taxon>CS clade</taxon>
        <taxon>Chlamydomonadales</taxon>
        <taxon>Chlamydomonadaceae</taxon>
        <taxon>Chlamydomonas</taxon>
    </lineage>
</organism>
<gene>
    <name evidence="2" type="ORF">CHLRE_12g521900v5</name>
</gene>
<feature type="region of interest" description="Disordered" evidence="1">
    <location>
        <begin position="14"/>
        <end position="161"/>
    </location>
</feature>